<evidence type="ECO:0000313" key="2">
    <source>
        <dbReference type="Proteomes" id="UP001501251"/>
    </source>
</evidence>
<comment type="caution">
    <text evidence="1">The sequence shown here is derived from an EMBL/GenBank/DDBJ whole genome shotgun (WGS) entry which is preliminary data.</text>
</comment>
<accession>A0ABP8AW06</accession>
<keyword evidence="2" id="KW-1185">Reference proteome</keyword>
<protein>
    <submittedName>
        <fullName evidence="1">Uncharacterized protein</fullName>
    </submittedName>
</protein>
<sequence>MSDGNYPSGNCPSSSCGSCAAPCQPLDSDSFDALVARGPLDFDYVGLADAQFDSDAVALGCARWDDSRATCDIESCISNYFCFEKYSSYADLEGDPWAAEGDAYF</sequence>
<dbReference type="EMBL" id="BAABAQ010000005">
    <property type="protein sequence ID" value="GAA4191531.1"/>
    <property type="molecule type" value="Genomic_DNA"/>
</dbReference>
<name>A0ABP8AW06_9ACTN</name>
<organism evidence="1 2">
    <name type="scientific">Streptosporangium oxazolinicum</name>
    <dbReference type="NCBI Taxonomy" id="909287"/>
    <lineage>
        <taxon>Bacteria</taxon>
        <taxon>Bacillati</taxon>
        <taxon>Actinomycetota</taxon>
        <taxon>Actinomycetes</taxon>
        <taxon>Streptosporangiales</taxon>
        <taxon>Streptosporangiaceae</taxon>
        <taxon>Streptosporangium</taxon>
    </lineage>
</organism>
<dbReference type="RefSeq" id="WP_344918605.1">
    <property type="nucleotide sequence ID" value="NZ_BAABAQ010000005.1"/>
</dbReference>
<reference evidence="2" key="1">
    <citation type="journal article" date="2019" name="Int. J. Syst. Evol. Microbiol.">
        <title>The Global Catalogue of Microorganisms (GCM) 10K type strain sequencing project: providing services to taxonomists for standard genome sequencing and annotation.</title>
        <authorList>
            <consortium name="The Broad Institute Genomics Platform"/>
            <consortium name="The Broad Institute Genome Sequencing Center for Infectious Disease"/>
            <person name="Wu L."/>
            <person name="Ma J."/>
        </authorList>
    </citation>
    <scope>NUCLEOTIDE SEQUENCE [LARGE SCALE GENOMIC DNA]</scope>
    <source>
        <strain evidence="2">JCM 17388</strain>
    </source>
</reference>
<proteinExistence type="predicted"/>
<evidence type="ECO:0000313" key="1">
    <source>
        <dbReference type="EMBL" id="GAA4191531.1"/>
    </source>
</evidence>
<gene>
    <name evidence="1" type="ORF">GCM10022252_31460</name>
</gene>
<dbReference type="Proteomes" id="UP001501251">
    <property type="component" value="Unassembled WGS sequence"/>
</dbReference>